<comment type="caution">
    <text evidence="2">The sequence shown here is derived from an EMBL/GenBank/DDBJ whole genome shotgun (WGS) entry which is preliminary data.</text>
</comment>
<dbReference type="Proteomes" id="UP001176059">
    <property type="component" value="Unassembled WGS sequence"/>
</dbReference>
<evidence type="ECO:0000313" key="2">
    <source>
        <dbReference type="EMBL" id="KAJ3713248.1"/>
    </source>
</evidence>
<accession>A0AA38JA17</accession>
<reference evidence="2" key="2">
    <citation type="journal article" date="2023" name="Proc. Natl. Acad. Sci. U.S.A.">
        <title>A global phylogenomic analysis of the shiitake genus Lentinula.</title>
        <authorList>
            <person name="Sierra-Patev S."/>
            <person name="Min B."/>
            <person name="Naranjo-Ortiz M."/>
            <person name="Looney B."/>
            <person name="Konkel Z."/>
            <person name="Slot J.C."/>
            <person name="Sakamoto Y."/>
            <person name="Steenwyk J.L."/>
            <person name="Rokas A."/>
            <person name="Carro J."/>
            <person name="Camarero S."/>
            <person name="Ferreira P."/>
            <person name="Molpeceres G."/>
            <person name="Ruiz-Duenas F.J."/>
            <person name="Serrano A."/>
            <person name="Henrissat B."/>
            <person name="Drula E."/>
            <person name="Hughes K.W."/>
            <person name="Mata J.L."/>
            <person name="Ishikawa N.K."/>
            <person name="Vargas-Isla R."/>
            <person name="Ushijima S."/>
            <person name="Smith C.A."/>
            <person name="Donoghue J."/>
            <person name="Ahrendt S."/>
            <person name="Andreopoulos W."/>
            <person name="He G."/>
            <person name="LaButti K."/>
            <person name="Lipzen A."/>
            <person name="Ng V."/>
            <person name="Riley R."/>
            <person name="Sandor L."/>
            <person name="Barry K."/>
            <person name="Martinez A.T."/>
            <person name="Xiao Y."/>
            <person name="Gibbons J.G."/>
            <person name="Terashima K."/>
            <person name="Grigoriev I.V."/>
            <person name="Hibbett D."/>
        </authorList>
    </citation>
    <scope>NUCLEOTIDE SEQUENCE</scope>
    <source>
        <strain evidence="2">ET3784</strain>
    </source>
</reference>
<proteinExistence type="predicted"/>
<evidence type="ECO:0000256" key="1">
    <source>
        <dbReference type="SAM" id="MobiDB-lite"/>
    </source>
</evidence>
<sequence length="114" mass="11880">MGVEDVCMLLDNVHGNAVVMTKASVKDGITKYFVNRHSIPLDLLTLVNFIDPPTQRGAGLLRNLRGGQRHNTTNTSSPSPVTSSNSTSTSGLSSSTTTPGAGTSANTSSDDPPH</sequence>
<feature type="compositionally biased region" description="Low complexity" evidence="1">
    <location>
        <begin position="72"/>
        <end position="114"/>
    </location>
</feature>
<gene>
    <name evidence="2" type="ORF">DFJ43DRAFT_1161163</name>
</gene>
<organism evidence="2 3">
    <name type="scientific">Lentinula guzmanii</name>
    <dbReference type="NCBI Taxonomy" id="2804957"/>
    <lineage>
        <taxon>Eukaryota</taxon>
        <taxon>Fungi</taxon>
        <taxon>Dikarya</taxon>
        <taxon>Basidiomycota</taxon>
        <taxon>Agaricomycotina</taxon>
        <taxon>Agaricomycetes</taxon>
        <taxon>Agaricomycetidae</taxon>
        <taxon>Agaricales</taxon>
        <taxon>Marasmiineae</taxon>
        <taxon>Omphalotaceae</taxon>
        <taxon>Lentinula</taxon>
    </lineage>
</organism>
<feature type="region of interest" description="Disordered" evidence="1">
    <location>
        <begin position="55"/>
        <end position="114"/>
    </location>
</feature>
<reference evidence="2" key="1">
    <citation type="submission" date="2022-08" db="EMBL/GenBank/DDBJ databases">
        <authorList>
            <consortium name="DOE Joint Genome Institute"/>
            <person name="Min B."/>
            <person name="Sierra-Patev S."/>
            <person name="Naranjo-Ortiz M."/>
            <person name="Looney B."/>
            <person name="Konkel Z."/>
            <person name="Slot J.C."/>
            <person name="Sakamoto Y."/>
            <person name="Steenwyk J.L."/>
            <person name="Rokas A."/>
            <person name="Carro J."/>
            <person name="Camarero S."/>
            <person name="Ferreira P."/>
            <person name="Molpeceres G."/>
            <person name="Ruiz-duenas F.J."/>
            <person name="Serrano A."/>
            <person name="Henrissat B."/>
            <person name="Drula E."/>
            <person name="Hughes K.W."/>
            <person name="Mata J.L."/>
            <person name="Ishikawa N.K."/>
            <person name="Vargas-Isla R."/>
            <person name="Ushijima S."/>
            <person name="Smith C.A."/>
            <person name="Ahrendt S."/>
            <person name="Andreopoulos W."/>
            <person name="He G."/>
            <person name="LaButti K."/>
            <person name="Lipzen A."/>
            <person name="Ng V."/>
            <person name="Riley R."/>
            <person name="Sandor L."/>
            <person name="Barry K."/>
            <person name="Martinez A.T."/>
            <person name="Xiao Y."/>
            <person name="Gibbons J.G."/>
            <person name="Terashima K."/>
            <person name="Hibbett D.S."/>
            <person name="Grigoriev I.V."/>
        </authorList>
    </citation>
    <scope>NUCLEOTIDE SEQUENCE</scope>
    <source>
        <strain evidence="2">ET3784</strain>
    </source>
</reference>
<feature type="compositionally biased region" description="Low complexity" evidence="1">
    <location>
        <begin position="56"/>
        <end position="66"/>
    </location>
</feature>
<dbReference type="AlphaFoldDB" id="A0AA38JA17"/>
<name>A0AA38JA17_9AGAR</name>
<keyword evidence="3" id="KW-1185">Reference proteome</keyword>
<protein>
    <submittedName>
        <fullName evidence="2">Uncharacterized protein</fullName>
    </submittedName>
</protein>
<evidence type="ECO:0000313" key="3">
    <source>
        <dbReference type="Proteomes" id="UP001176059"/>
    </source>
</evidence>
<dbReference type="EMBL" id="JANVFO010000100">
    <property type="protein sequence ID" value="KAJ3713248.1"/>
    <property type="molecule type" value="Genomic_DNA"/>
</dbReference>